<feature type="chain" id="PRO_5042270990" description="Secreted protein" evidence="1">
    <location>
        <begin position="21"/>
        <end position="97"/>
    </location>
</feature>
<evidence type="ECO:0000313" key="2">
    <source>
        <dbReference type="EMBL" id="KAJ7758758.1"/>
    </source>
</evidence>
<dbReference type="AlphaFoldDB" id="A0AAD7J7F7"/>
<organism evidence="2 3">
    <name type="scientific">Mycena metata</name>
    <dbReference type="NCBI Taxonomy" id="1033252"/>
    <lineage>
        <taxon>Eukaryota</taxon>
        <taxon>Fungi</taxon>
        <taxon>Dikarya</taxon>
        <taxon>Basidiomycota</taxon>
        <taxon>Agaricomycotina</taxon>
        <taxon>Agaricomycetes</taxon>
        <taxon>Agaricomycetidae</taxon>
        <taxon>Agaricales</taxon>
        <taxon>Marasmiineae</taxon>
        <taxon>Mycenaceae</taxon>
        <taxon>Mycena</taxon>
    </lineage>
</organism>
<evidence type="ECO:0000256" key="1">
    <source>
        <dbReference type="SAM" id="SignalP"/>
    </source>
</evidence>
<protein>
    <recommendedName>
        <fullName evidence="4">Secreted protein</fullName>
    </recommendedName>
</protein>
<dbReference type="EMBL" id="JARKIB010000041">
    <property type="protein sequence ID" value="KAJ7758758.1"/>
    <property type="molecule type" value="Genomic_DNA"/>
</dbReference>
<comment type="caution">
    <text evidence="2">The sequence shown here is derived from an EMBL/GenBank/DDBJ whole genome shotgun (WGS) entry which is preliminary data.</text>
</comment>
<feature type="signal peptide" evidence="1">
    <location>
        <begin position="1"/>
        <end position="20"/>
    </location>
</feature>
<evidence type="ECO:0000313" key="3">
    <source>
        <dbReference type="Proteomes" id="UP001215598"/>
    </source>
</evidence>
<dbReference type="Proteomes" id="UP001215598">
    <property type="component" value="Unassembled WGS sequence"/>
</dbReference>
<proteinExistence type="predicted"/>
<gene>
    <name evidence="2" type="ORF">B0H16DRAFT_1535559</name>
</gene>
<accession>A0AAD7J7F7</accession>
<keyword evidence="1" id="KW-0732">Signal</keyword>
<name>A0AAD7J7F7_9AGAR</name>
<reference evidence="2" key="1">
    <citation type="submission" date="2023-03" db="EMBL/GenBank/DDBJ databases">
        <title>Massive genome expansion in bonnet fungi (Mycena s.s.) driven by repeated elements and novel gene families across ecological guilds.</title>
        <authorList>
            <consortium name="Lawrence Berkeley National Laboratory"/>
            <person name="Harder C.B."/>
            <person name="Miyauchi S."/>
            <person name="Viragh M."/>
            <person name="Kuo A."/>
            <person name="Thoen E."/>
            <person name="Andreopoulos B."/>
            <person name="Lu D."/>
            <person name="Skrede I."/>
            <person name="Drula E."/>
            <person name="Henrissat B."/>
            <person name="Morin E."/>
            <person name="Kohler A."/>
            <person name="Barry K."/>
            <person name="LaButti K."/>
            <person name="Morin E."/>
            <person name="Salamov A."/>
            <person name="Lipzen A."/>
            <person name="Mereny Z."/>
            <person name="Hegedus B."/>
            <person name="Baldrian P."/>
            <person name="Stursova M."/>
            <person name="Weitz H."/>
            <person name="Taylor A."/>
            <person name="Grigoriev I.V."/>
            <person name="Nagy L.G."/>
            <person name="Martin F."/>
            <person name="Kauserud H."/>
        </authorList>
    </citation>
    <scope>NUCLEOTIDE SEQUENCE</scope>
    <source>
        <strain evidence="2">CBHHK182m</strain>
    </source>
</reference>
<keyword evidence="3" id="KW-1185">Reference proteome</keyword>
<evidence type="ECO:0008006" key="4">
    <source>
        <dbReference type="Google" id="ProtNLM"/>
    </source>
</evidence>
<sequence>MAHRIHIPQSLVALISLSRLQLPSLVPSASTPIRSRLFTCGVMMNPHLAAQTRNIDHTAKLNGKHVKPTLKLISSLPCPTTQYYTSSSLPQTCFPHQ</sequence>